<dbReference type="Proteomes" id="UP000649799">
    <property type="component" value="Unassembled WGS sequence"/>
</dbReference>
<name>A0ABX0H4S6_9BACT</name>
<protein>
    <submittedName>
        <fullName evidence="1">GyrI-like domain-containing protein</fullName>
    </submittedName>
</protein>
<proteinExistence type="predicted"/>
<dbReference type="RefSeq" id="WP_166142527.1">
    <property type="nucleotide sequence ID" value="NZ_JAANYN010000001.1"/>
</dbReference>
<evidence type="ECO:0000313" key="2">
    <source>
        <dbReference type="Proteomes" id="UP000649799"/>
    </source>
</evidence>
<gene>
    <name evidence="1" type="ORF">G9Q97_01795</name>
</gene>
<sequence length="171" mass="18914">MKHKKIISLAVVSGLLLCGIYAYLGGFNAVSFELVNCQDIELIGLEYQGTPQDEGIGSIFQKVEAERKGSPLYTIYYVEPSGRRDTLHVFVGVEVENNINNLDEGWVKKTFDCQRAIRASLEMHQLVMPGANSVKQQISDFAKAEGVNPKGHFIDKIISRNSVEVLAPIAD</sequence>
<evidence type="ECO:0000313" key="1">
    <source>
        <dbReference type="EMBL" id="NHE55541.1"/>
    </source>
</evidence>
<dbReference type="EMBL" id="JAANYN010000001">
    <property type="protein sequence ID" value="NHE55541.1"/>
    <property type="molecule type" value="Genomic_DNA"/>
</dbReference>
<keyword evidence="2" id="KW-1185">Reference proteome</keyword>
<accession>A0ABX0H4S6</accession>
<reference evidence="1 2" key="1">
    <citation type="submission" date="2020-03" db="EMBL/GenBank/DDBJ databases">
        <title>Cyclobacterium plantarum sp. nov., a marine bacterium isolated from a coastal-marine wetland.</title>
        <authorList>
            <person name="Sanchez-Porro C."/>
            <person name="Ventosa A."/>
            <person name="Amoozegar M."/>
        </authorList>
    </citation>
    <scope>NUCLEOTIDE SEQUENCE [LARGE SCALE GENOMIC DNA]</scope>
    <source>
        <strain evidence="1 2">GBPx2</strain>
    </source>
</reference>
<organism evidence="1 2">
    <name type="scientific">Cyclobacterium plantarum</name>
    <dbReference type="NCBI Taxonomy" id="2716263"/>
    <lineage>
        <taxon>Bacteria</taxon>
        <taxon>Pseudomonadati</taxon>
        <taxon>Bacteroidota</taxon>
        <taxon>Cytophagia</taxon>
        <taxon>Cytophagales</taxon>
        <taxon>Cyclobacteriaceae</taxon>
        <taxon>Cyclobacterium</taxon>
    </lineage>
</organism>
<comment type="caution">
    <text evidence="1">The sequence shown here is derived from an EMBL/GenBank/DDBJ whole genome shotgun (WGS) entry which is preliminary data.</text>
</comment>